<gene>
    <name evidence="7" type="ORF">LTR09_012988</name>
</gene>
<proteinExistence type="predicted"/>
<evidence type="ECO:0000256" key="1">
    <source>
        <dbReference type="ARBA" id="ARBA00004141"/>
    </source>
</evidence>
<name>A0AAJ0G6F1_9PEZI</name>
<feature type="transmembrane region" description="Helical" evidence="6">
    <location>
        <begin position="83"/>
        <end position="102"/>
    </location>
</feature>
<dbReference type="AlphaFoldDB" id="A0AAJ0G6F1"/>
<feature type="transmembrane region" description="Helical" evidence="6">
    <location>
        <begin position="448"/>
        <end position="469"/>
    </location>
</feature>
<dbReference type="EMBL" id="JAWDJX010000276">
    <property type="protein sequence ID" value="KAK3045410.1"/>
    <property type="molecule type" value="Genomic_DNA"/>
</dbReference>
<evidence type="ECO:0000256" key="3">
    <source>
        <dbReference type="ARBA" id="ARBA00022692"/>
    </source>
</evidence>
<feature type="transmembrane region" description="Helical" evidence="6">
    <location>
        <begin position="137"/>
        <end position="158"/>
    </location>
</feature>
<evidence type="ECO:0000256" key="6">
    <source>
        <dbReference type="SAM" id="Phobius"/>
    </source>
</evidence>
<feature type="transmembrane region" description="Helical" evidence="6">
    <location>
        <begin position="244"/>
        <end position="262"/>
    </location>
</feature>
<comment type="subcellular location">
    <subcellularLocation>
        <location evidence="1">Membrane</location>
        <topology evidence="1">Multi-pass membrane protein</topology>
    </subcellularLocation>
</comment>
<protein>
    <recommendedName>
        <fullName evidence="9">Amino acid transporter</fullName>
    </recommendedName>
</protein>
<accession>A0AAJ0G6F1</accession>
<keyword evidence="2" id="KW-0813">Transport</keyword>
<keyword evidence="5 6" id="KW-0472">Membrane</keyword>
<dbReference type="InterPro" id="IPR002293">
    <property type="entry name" value="AA/rel_permease1"/>
</dbReference>
<dbReference type="Gene3D" id="1.20.1740.10">
    <property type="entry name" value="Amino acid/polyamine transporter I"/>
    <property type="match status" value="1"/>
</dbReference>
<dbReference type="GO" id="GO:0022857">
    <property type="term" value="F:transmembrane transporter activity"/>
    <property type="evidence" value="ECO:0007669"/>
    <property type="project" value="InterPro"/>
</dbReference>
<sequence length="489" mass="52686">MGVPPSLRRWFDISQQPGADPDPSDLGATPADVQAMARIGRPQKLVRQFKGVSMWSFANTVMVSYITFILLQATVFPLGGPPLLFWSFFVGAILFAIIYYAMSGLIARNPQAGGQMSWVLQYGPESWRHYLAYTQGWILVLGWHTYPALVCVTFTYVVNSALLVGGMATPLSAGAQTGVSIGAACLAGLINTKFLRLLSYLELLFGIVYVLLAILITFPVYALAPRRSASDMFVNFRVFSTYDGDAIPIMQGGAIVLSMHIGPAVEEIKDAETTAPKALGASYALNLALLFLVTLAVAMCGPDYDPEDPNLWLGYDPLTAVWITIDPKYALGALWSMAGVLFFALVNELACAARMTWSSARDGVLPFSPWLAHTVDGIPIYAALSTVLSTSGLMTMQLYSTVALAVINSLGAFAVLVSYVVLLSCVAYHRFRFPESETKGRLLANQPYIVPGIGAAGAAFMAICLALPLQVPITAANMYDPTLSLPLVC</sequence>
<feature type="transmembrane region" description="Helical" evidence="6">
    <location>
        <begin position="405"/>
        <end position="428"/>
    </location>
</feature>
<feature type="transmembrane region" description="Helical" evidence="6">
    <location>
        <begin position="170"/>
        <end position="191"/>
    </location>
</feature>
<comment type="caution">
    <text evidence="7">The sequence shown here is derived from an EMBL/GenBank/DDBJ whole genome shotgun (WGS) entry which is preliminary data.</text>
</comment>
<dbReference type="PANTHER" id="PTHR45649">
    <property type="entry name" value="AMINO-ACID PERMEASE BAT1"/>
    <property type="match status" value="1"/>
</dbReference>
<organism evidence="7 8">
    <name type="scientific">Extremus antarcticus</name>
    <dbReference type="NCBI Taxonomy" id="702011"/>
    <lineage>
        <taxon>Eukaryota</taxon>
        <taxon>Fungi</taxon>
        <taxon>Dikarya</taxon>
        <taxon>Ascomycota</taxon>
        <taxon>Pezizomycotina</taxon>
        <taxon>Dothideomycetes</taxon>
        <taxon>Dothideomycetidae</taxon>
        <taxon>Mycosphaerellales</taxon>
        <taxon>Extremaceae</taxon>
        <taxon>Extremus</taxon>
    </lineage>
</organism>
<evidence type="ECO:0000313" key="8">
    <source>
        <dbReference type="Proteomes" id="UP001271007"/>
    </source>
</evidence>
<dbReference type="Proteomes" id="UP001271007">
    <property type="component" value="Unassembled WGS sequence"/>
</dbReference>
<keyword evidence="4 6" id="KW-1133">Transmembrane helix</keyword>
<evidence type="ECO:0000256" key="5">
    <source>
        <dbReference type="ARBA" id="ARBA00023136"/>
    </source>
</evidence>
<evidence type="ECO:0000256" key="2">
    <source>
        <dbReference type="ARBA" id="ARBA00022448"/>
    </source>
</evidence>
<feature type="transmembrane region" description="Helical" evidence="6">
    <location>
        <begin position="334"/>
        <end position="357"/>
    </location>
</feature>
<evidence type="ECO:0000256" key="4">
    <source>
        <dbReference type="ARBA" id="ARBA00022989"/>
    </source>
</evidence>
<feature type="transmembrane region" description="Helical" evidence="6">
    <location>
        <begin position="283"/>
        <end position="304"/>
    </location>
</feature>
<keyword evidence="3 6" id="KW-0812">Transmembrane</keyword>
<keyword evidence="8" id="KW-1185">Reference proteome</keyword>
<feature type="transmembrane region" description="Helical" evidence="6">
    <location>
        <begin position="203"/>
        <end position="224"/>
    </location>
</feature>
<dbReference type="Pfam" id="PF13520">
    <property type="entry name" value="AA_permease_2"/>
    <property type="match status" value="1"/>
</dbReference>
<reference evidence="7" key="1">
    <citation type="submission" date="2023-04" db="EMBL/GenBank/DDBJ databases">
        <title>Black Yeasts Isolated from many extreme environments.</title>
        <authorList>
            <person name="Coleine C."/>
            <person name="Stajich J.E."/>
            <person name="Selbmann L."/>
        </authorList>
    </citation>
    <scope>NUCLEOTIDE SEQUENCE</scope>
    <source>
        <strain evidence="7">CCFEE 5312</strain>
    </source>
</reference>
<dbReference type="PANTHER" id="PTHR45649:SF41">
    <property type="entry name" value="TRANSPORTER, PUTATIVE (EUROFUNG)-RELATED"/>
    <property type="match status" value="1"/>
</dbReference>
<dbReference type="GO" id="GO:0016020">
    <property type="term" value="C:membrane"/>
    <property type="evidence" value="ECO:0007669"/>
    <property type="project" value="UniProtKB-SubCell"/>
</dbReference>
<evidence type="ECO:0008006" key="9">
    <source>
        <dbReference type="Google" id="ProtNLM"/>
    </source>
</evidence>
<feature type="transmembrane region" description="Helical" evidence="6">
    <location>
        <begin position="52"/>
        <end position="71"/>
    </location>
</feature>
<evidence type="ECO:0000313" key="7">
    <source>
        <dbReference type="EMBL" id="KAK3045410.1"/>
    </source>
</evidence>
<dbReference type="PIRSF" id="PIRSF006060">
    <property type="entry name" value="AA_transporter"/>
    <property type="match status" value="1"/>
</dbReference>